<feature type="transmembrane region" description="Helical" evidence="6">
    <location>
        <begin position="98"/>
        <end position="119"/>
    </location>
</feature>
<feature type="transmembrane region" description="Helical" evidence="6">
    <location>
        <begin position="140"/>
        <end position="158"/>
    </location>
</feature>
<evidence type="ECO:0000256" key="4">
    <source>
        <dbReference type="ARBA" id="ARBA00022989"/>
    </source>
</evidence>
<dbReference type="EMBL" id="QWET01000034">
    <property type="protein sequence ID" value="RIH62836.1"/>
    <property type="molecule type" value="Genomic_DNA"/>
</dbReference>
<organism evidence="7 8">
    <name type="scientific">Mariniphaga sediminis</name>
    <dbReference type="NCBI Taxonomy" id="1628158"/>
    <lineage>
        <taxon>Bacteria</taxon>
        <taxon>Pseudomonadati</taxon>
        <taxon>Bacteroidota</taxon>
        <taxon>Bacteroidia</taxon>
        <taxon>Marinilabiliales</taxon>
        <taxon>Prolixibacteraceae</taxon>
        <taxon>Mariniphaga</taxon>
    </lineage>
</organism>
<proteinExistence type="predicted"/>
<protein>
    <submittedName>
        <fullName evidence="7">MFS transporter</fullName>
    </submittedName>
</protein>
<accession>A0A399CU44</accession>
<keyword evidence="2" id="KW-1003">Cell membrane</keyword>
<name>A0A399CU44_9BACT</name>
<feature type="transmembrane region" description="Helical" evidence="6">
    <location>
        <begin position="366"/>
        <end position="388"/>
    </location>
</feature>
<reference evidence="7 8" key="1">
    <citation type="journal article" date="2015" name="Int. J. Syst. Evol. Microbiol.">
        <title>Mariniphaga sediminis sp. nov., isolated from coastal sediment.</title>
        <authorList>
            <person name="Wang F.Q."/>
            <person name="Shen Q.Y."/>
            <person name="Chen G.J."/>
            <person name="Du Z.J."/>
        </authorList>
    </citation>
    <scope>NUCLEOTIDE SEQUENCE [LARGE SCALE GENOMIC DNA]</scope>
    <source>
        <strain evidence="7 8">SY21</strain>
    </source>
</reference>
<feature type="transmembrane region" description="Helical" evidence="6">
    <location>
        <begin position="257"/>
        <end position="275"/>
    </location>
</feature>
<feature type="transmembrane region" description="Helical" evidence="6">
    <location>
        <begin position="215"/>
        <end position="237"/>
    </location>
</feature>
<evidence type="ECO:0000313" key="8">
    <source>
        <dbReference type="Proteomes" id="UP000266441"/>
    </source>
</evidence>
<sequence>MKHQFKPLLIVACVFLFTGSIICMNDILLPALKDFFNLTYLQASYVQQSFFLVYLIFPIPIAWYISRVGYKLSVFTALIICSLGSLIILPAYYFSSYILALTAIFVVSIGVAVVNVAANPMAALLGDPSGSHVRVNIVQLFSRIGYLLTPVVGTGLIYGKGDTIHFHVPYLVLGAGTILFSMLIFISAIPSLKPDILKGFSVFSILKESGKYPQLFWGAIVMFFYMALETGTAGYFISFLRDNSIAGFSVEKSAMFLTYYYVFACVFALTGVFLLQVVQPSILITFSGVCIIILYLLTSLTSSSLNPYFLVGIGAFMAIMFPTIFSLGIEGLGSFTEKGSALLNMAIIGGAVGPPVQGLIADTKGIQISYLFPAFCAVLITAYGVYCYRRSKIMVMR</sequence>
<dbReference type="Proteomes" id="UP000266441">
    <property type="component" value="Unassembled WGS sequence"/>
</dbReference>
<dbReference type="PANTHER" id="PTHR43702:SF3">
    <property type="entry name" value="PROTEIN TSGA"/>
    <property type="match status" value="1"/>
</dbReference>
<dbReference type="Pfam" id="PF07690">
    <property type="entry name" value="MFS_1"/>
    <property type="match status" value="1"/>
</dbReference>
<evidence type="ECO:0000256" key="2">
    <source>
        <dbReference type="ARBA" id="ARBA00022475"/>
    </source>
</evidence>
<dbReference type="InterPro" id="IPR036259">
    <property type="entry name" value="MFS_trans_sf"/>
</dbReference>
<dbReference type="GO" id="GO:0022857">
    <property type="term" value="F:transmembrane transporter activity"/>
    <property type="evidence" value="ECO:0007669"/>
    <property type="project" value="InterPro"/>
</dbReference>
<dbReference type="GO" id="GO:0005886">
    <property type="term" value="C:plasma membrane"/>
    <property type="evidence" value="ECO:0007669"/>
    <property type="project" value="UniProtKB-SubCell"/>
</dbReference>
<keyword evidence="3 6" id="KW-0812">Transmembrane</keyword>
<comment type="subcellular location">
    <subcellularLocation>
        <location evidence="1">Cell inner membrane</location>
        <topology evidence="1">Multi-pass membrane protein</topology>
    </subcellularLocation>
</comment>
<keyword evidence="5 6" id="KW-0472">Membrane</keyword>
<feature type="transmembrane region" description="Helical" evidence="6">
    <location>
        <begin position="47"/>
        <end position="65"/>
    </location>
</feature>
<dbReference type="InterPro" id="IPR050375">
    <property type="entry name" value="MFS_TsgA-like"/>
</dbReference>
<gene>
    <name evidence="7" type="ORF">D1164_22860</name>
</gene>
<feature type="transmembrane region" description="Helical" evidence="6">
    <location>
        <begin position="72"/>
        <end position="92"/>
    </location>
</feature>
<dbReference type="RefSeq" id="WP_119352232.1">
    <property type="nucleotide sequence ID" value="NZ_QWET01000034.1"/>
</dbReference>
<dbReference type="AlphaFoldDB" id="A0A399CU44"/>
<dbReference type="Gene3D" id="1.20.1250.20">
    <property type="entry name" value="MFS general substrate transporter like domains"/>
    <property type="match status" value="2"/>
</dbReference>
<comment type="caution">
    <text evidence="7">The sequence shown here is derived from an EMBL/GenBank/DDBJ whole genome shotgun (WGS) entry which is preliminary data.</text>
</comment>
<feature type="transmembrane region" description="Helical" evidence="6">
    <location>
        <begin position="308"/>
        <end position="329"/>
    </location>
</feature>
<evidence type="ECO:0000313" key="7">
    <source>
        <dbReference type="EMBL" id="RIH62836.1"/>
    </source>
</evidence>
<evidence type="ECO:0000256" key="6">
    <source>
        <dbReference type="SAM" id="Phobius"/>
    </source>
</evidence>
<dbReference type="PANTHER" id="PTHR43702">
    <property type="entry name" value="L-FUCOSE-PROTON SYMPORTER"/>
    <property type="match status" value="1"/>
</dbReference>
<dbReference type="OrthoDB" id="9795150at2"/>
<feature type="transmembrane region" description="Helical" evidence="6">
    <location>
        <begin position="170"/>
        <end position="189"/>
    </location>
</feature>
<keyword evidence="8" id="KW-1185">Reference proteome</keyword>
<evidence type="ECO:0000256" key="3">
    <source>
        <dbReference type="ARBA" id="ARBA00022692"/>
    </source>
</evidence>
<keyword evidence="4 6" id="KW-1133">Transmembrane helix</keyword>
<dbReference type="InterPro" id="IPR011701">
    <property type="entry name" value="MFS"/>
</dbReference>
<evidence type="ECO:0000256" key="1">
    <source>
        <dbReference type="ARBA" id="ARBA00004429"/>
    </source>
</evidence>
<dbReference type="SUPFAM" id="SSF103473">
    <property type="entry name" value="MFS general substrate transporter"/>
    <property type="match status" value="1"/>
</dbReference>
<feature type="transmembrane region" description="Helical" evidence="6">
    <location>
        <begin position="341"/>
        <end position="360"/>
    </location>
</feature>
<evidence type="ECO:0000256" key="5">
    <source>
        <dbReference type="ARBA" id="ARBA00023136"/>
    </source>
</evidence>
<feature type="transmembrane region" description="Helical" evidence="6">
    <location>
        <begin position="282"/>
        <end position="302"/>
    </location>
</feature>